<sequence>MAPSTHSRALGAIWGTCVGDALGGPVQFSDPGTFKPITDLEFVKPFKQPSGSYSDDGSMTLALAQSFVDSKGQYDHALSIQNYLDWFNHGRFSTTNKAWDLGRSTRIALRVWKADGLGDVELTQQKVSEQLDQEGASGNGSLMRISPLGVALWKDCDRAKTLAREQSLVTHPALACPDACEAYTEMICMAMSGHTKADLCKTITQFNFTHPALISRFANYASINDWKAKSPADMTSSGWVVDTLEVALWGFFKYESWEEGALAVVNLGGDSDTAGAVYGGLAGVFYGYDCIPPRWVDGMQNGRFIRDVAGKFAEVVPSA</sequence>
<evidence type="ECO:0000313" key="13">
    <source>
        <dbReference type="EMBL" id="KAJ5433551.1"/>
    </source>
</evidence>
<evidence type="ECO:0000256" key="6">
    <source>
        <dbReference type="ARBA" id="ARBA00042471"/>
    </source>
</evidence>
<proteinExistence type="inferred from homology"/>
<dbReference type="InterPro" id="IPR036705">
    <property type="entry name" value="Ribosyl_crysJ1_sf"/>
</dbReference>
<keyword evidence="3" id="KW-0378">Hydrolase</keyword>
<dbReference type="PANTHER" id="PTHR16222:SF24">
    <property type="entry name" value="ADP-RIBOSYLHYDROLASE ARH3"/>
    <property type="match status" value="1"/>
</dbReference>
<evidence type="ECO:0000256" key="12">
    <source>
        <dbReference type="PIRSR" id="PIRSR605502-1"/>
    </source>
</evidence>
<comment type="caution">
    <text evidence="13">The sequence shown here is derived from an EMBL/GenBank/DDBJ whole genome shotgun (WGS) entry which is preliminary data.</text>
</comment>
<evidence type="ECO:0000256" key="4">
    <source>
        <dbReference type="ARBA" id="ARBA00041057"/>
    </source>
</evidence>
<comment type="cofactor">
    <cofactor evidence="12">
        <name>Mg(2+)</name>
        <dbReference type="ChEBI" id="CHEBI:18420"/>
    </cofactor>
    <text evidence="12">Binds 2 magnesium ions per subunit.</text>
</comment>
<gene>
    <name evidence="13" type="ORF">N7458_012707</name>
</gene>
<dbReference type="PANTHER" id="PTHR16222">
    <property type="entry name" value="ADP-RIBOSYLGLYCOHYDROLASE"/>
    <property type="match status" value="1"/>
</dbReference>
<name>A0AAD6BV08_9EURO</name>
<dbReference type="InterPro" id="IPR005502">
    <property type="entry name" value="Ribosyl_crysJ1"/>
</dbReference>
<evidence type="ECO:0000256" key="2">
    <source>
        <dbReference type="ARBA" id="ARBA00012255"/>
    </source>
</evidence>
<dbReference type="Pfam" id="PF03747">
    <property type="entry name" value="ADP_ribosyl_GH"/>
    <property type="match status" value="1"/>
</dbReference>
<dbReference type="Proteomes" id="UP001213681">
    <property type="component" value="Unassembled WGS sequence"/>
</dbReference>
<evidence type="ECO:0000256" key="7">
    <source>
        <dbReference type="ARBA" id="ARBA00042722"/>
    </source>
</evidence>
<feature type="binding site" evidence="12">
    <location>
        <position position="273"/>
    </location>
    <ligand>
        <name>Mg(2+)</name>
        <dbReference type="ChEBI" id="CHEBI:18420"/>
        <label>1</label>
    </ligand>
</feature>
<dbReference type="EMBL" id="JAPVEA010000009">
    <property type="protein sequence ID" value="KAJ5433551.1"/>
    <property type="molecule type" value="Genomic_DNA"/>
</dbReference>
<feature type="binding site" evidence="12">
    <location>
        <position position="56"/>
    </location>
    <ligand>
        <name>Mg(2+)</name>
        <dbReference type="ChEBI" id="CHEBI:18420"/>
        <label>1</label>
    </ligand>
</feature>
<evidence type="ECO:0000256" key="5">
    <source>
        <dbReference type="ARBA" id="ARBA00042398"/>
    </source>
</evidence>
<evidence type="ECO:0000256" key="8">
    <source>
        <dbReference type="ARBA" id="ARBA00042850"/>
    </source>
</evidence>
<protein>
    <recommendedName>
        <fullName evidence="4">ADP-ribosylhydrolase ARH3</fullName>
        <ecNumber evidence="2">3.2.1.143</ecNumber>
    </recommendedName>
    <alternativeName>
        <fullName evidence="5">ADP-ribose glycohydrolase ARH3</fullName>
    </alternativeName>
    <alternativeName>
        <fullName evidence="6">ADP-ribosylhydrolase 3</fullName>
    </alternativeName>
    <alternativeName>
        <fullName evidence="9">O-acetyl-ADP-ribose deacetylase ARH3</fullName>
    </alternativeName>
    <alternativeName>
        <fullName evidence="10">Poly(ADP-ribose) glycohydrolase ARH3</fullName>
    </alternativeName>
    <alternativeName>
        <fullName evidence="8">[Protein ADP-ribosylarginine] hydrolase-like protein 2</fullName>
    </alternativeName>
    <alternativeName>
        <fullName evidence="7">[Protein ADP-ribosylserine] hydrolase</fullName>
    </alternativeName>
</protein>
<keyword evidence="12" id="KW-0460">Magnesium</keyword>
<feature type="binding site" evidence="12">
    <location>
        <position position="272"/>
    </location>
    <ligand>
        <name>Mg(2+)</name>
        <dbReference type="ChEBI" id="CHEBI:18420"/>
        <label>1</label>
    </ligand>
</feature>
<comment type="similarity">
    <text evidence="1">Belongs to the ADP-ribosylglycohydrolase family.</text>
</comment>
<feature type="binding site" evidence="12">
    <location>
        <position position="54"/>
    </location>
    <ligand>
        <name>Mg(2+)</name>
        <dbReference type="ChEBI" id="CHEBI:18420"/>
        <label>1</label>
    </ligand>
</feature>
<evidence type="ECO:0000313" key="14">
    <source>
        <dbReference type="Proteomes" id="UP001213681"/>
    </source>
</evidence>
<evidence type="ECO:0000256" key="11">
    <source>
        <dbReference type="ARBA" id="ARBA00049015"/>
    </source>
</evidence>
<reference evidence="13" key="2">
    <citation type="journal article" date="2023" name="IMA Fungus">
        <title>Comparative genomic study of the Penicillium genus elucidates a diverse pangenome and 15 lateral gene transfer events.</title>
        <authorList>
            <person name="Petersen C."/>
            <person name="Sorensen T."/>
            <person name="Nielsen M.R."/>
            <person name="Sondergaard T.E."/>
            <person name="Sorensen J.L."/>
            <person name="Fitzpatrick D.A."/>
            <person name="Frisvad J.C."/>
            <person name="Nielsen K.L."/>
        </authorList>
    </citation>
    <scope>NUCLEOTIDE SEQUENCE</scope>
    <source>
        <strain evidence="13">IBT 16125</strain>
    </source>
</reference>
<dbReference type="RefSeq" id="XP_056760842.1">
    <property type="nucleotide sequence ID" value="XM_056916088.1"/>
</dbReference>
<evidence type="ECO:0000256" key="3">
    <source>
        <dbReference type="ARBA" id="ARBA00022801"/>
    </source>
</evidence>
<evidence type="ECO:0000256" key="1">
    <source>
        <dbReference type="ARBA" id="ARBA00010702"/>
    </source>
</evidence>
<dbReference type="SUPFAM" id="SSF101478">
    <property type="entry name" value="ADP-ribosylglycohydrolase"/>
    <property type="match status" value="1"/>
</dbReference>
<dbReference type="AlphaFoldDB" id="A0AAD6BV08"/>
<dbReference type="GeneID" id="81606331"/>
<dbReference type="InterPro" id="IPR050792">
    <property type="entry name" value="ADP-ribosylglycohydrolase"/>
</dbReference>
<dbReference type="EC" id="3.2.1.143" evidence="2"/>
<dbReference type="GO" id="GO:0004649">
    <property type="term" value="F:poly(ADP-ribose) glycohydrolase activity"/>
    <property type="evidence" value="ECO:0007669"/>
    <property type="project" value="UniProtKB-EC"/>
</dbReference>
<feature type="binding site" evidence="12">
    <location>
        <position position="55"/>
    </location>
    <ligand>
        <name>Mg(2+)</name>
        <dbReference type="ChEBI" id="CHEBI:18420"/>
        <label>1</label>
    </ligand>
</feature>
<comment type="catalytic activity">
    <reaction evidence="11">
        <text>alpha-NAD(+) + H2O = ADP-D-ribose + nicotinamide + H(+)</text>
        <dbReference type="Rhea" id="RHEA:68792"/>
        <dbReference type="ChEBI" id="CHEBI:15377"/>
        <dbReference type="ChEBI" id="CHEBI:15378"/>
        <dbReference type="ChEBI" id="CHEBI:17154"/>
        <dbReference type="ChEBI" id="CHEBI:57967"/>
        <dbReference type="ChEBI" id="CHEBI:77017"/>
    </reaction>
</comment>
<reference evidence="13" key="1">
    <citation type="submission" date="2022-12" db="EMBL/GenBank/DDBJ databases">
        <authorList>
            <person name="Petersen C."/>
        </authorList>
    </citation>
    <scope>NUCLEOTIDE SEQUENCE</scope>
    <source>
        <strain evidence="13">IBT 16125</strain>
    </source>
</reference>
<accession>A0AAD6BV08</accession>
<evidence type="ECO:0000256" key="10">
    <source>
        <dbReference type="ARBA" id="ARBA00043193"/>
    </source>
</evidence>
<organism evidence="13 14">
    <name type="scientific">Penicillium daleae</name>
    <dbReference type="NCBI Taxonomy" id="63821"/>
    <lineage>
        <taxon>Eukaryota</taxon>
        <taxon>Fungi</taxon>
        <taxon>Dikarya</taxon>
        <taxon>Ascomycota</taxon>
        <taxon>Pezizomycotina</taxon>
        <taxon>Eurotiomycetes</taxon>
        <taxon>Eurotiomycetidae</taxon>
        <taxon>Eurotiales</taxon>
        <taxon>Aspergillaceae</taxon>
        <taxon>Penicillium</taxon>
    </lineage>
</organism>
<evidence type="ECO:0000256" key="9">
    <source>
        <dbReference type="ARBA" id="ARBA00043187"/>
    </source>
</evidence>
<dbReference type="GO" id="GO:0046872">
    <property type="term" value="F:metal ion binding"/>
    <property type="evidence" value="ECO:0007669"/>
    <property type="project" value="UniProtKB-KW"/>
</dbReference>
<dbReference type="Gene3D" id="1.10.4080.10">
    <property type="entry name" value="ADP-ribosylation/Crystallin J1"/>
    <property type="match status" value="1"/>
</dbReference>
<feature type="binding site" evidence="12">
    <location>
        <position position="270"/>
    </location>
    <ligand>
        <name>Mg(2+)</name>
        <dbReference type="ChEBI" id="CHEBI:18420"/>
        <label>1</label>
    </ligand>
</feature>
<keyword evidence="14" id="KW-1185">Reference proteome</keyword>
<keyword evidence="12" id="KW-0479">Metal-binding</keyword>